<dbReference type="GO" id="GO:0009897">
    <property type="term" value="C:external side of plasma membrane"/>
    <property type="evidence" value="ECO:0007669"/>
    <property type="project" value="TreeGrafter"/>
</dbReference>
<dbReference type="Gene3D" id="2.60.40.10">
    <property type="entry name" value="Immunoglobulins"/>
    <property type="match status" value="1"/>
</dbReference>
<dbReference type="Pfam" id="PF07686">
    <property type="entry name" value="V-set"/>
    <property type="match status" value="1"/>
</dbReference>
<dbReference type="InterPro" id="IPR003599">
    <property type="entry name" value="Ig_sub"/>
</dbReference>
<dbReference type="PANTHER" id="PTHR24100">
    <property type="entry name" value="BUTYROPHILIN"/>
    <property type="match status" value="1"/>
</dbReference>
<reference evidence="6" key="2">
    <citation type="submission" date="2025-08" db="UniProtKB">
        <authorList>
            <consortium name="Ensembl"/>
        </authorList>
    </citation>
    <scope>IDENTIFICATION</scope>
</reference>
<dbReference type="GO" id="GO:0050852">
    <property type="term" value="P:T cell receptor signaling pathway"/>
    <property type="evidence" value="ECO:0007669"/>
    <property type="project" value="TreeGrafter"/>
</dbReference>
<keyword evidence="3" id="KW-0393">Immunoglobulin domain</keyword>
<reference evidence="6" key="3">
    <citation type="submission" date="2025-09" db="UniProtKB">
        <authorList>
            <consortium name="Ensembl"/>
        </authorList>
    </citation>
    <scope>IDENTIFICATION</scope>
</reference>
<protein>
    <recommendedName>
        <fullName evidence="5">Ig-like domain-containing protein</fullName>
    </recommendedName>
</protein>
<evidence type="ECO:0000256" key="2">
    <source>
        <dbReference type="ARBA" id="ARBA00023136"/>
    </source>
</evidence>
<keyword evidence="7" id="KW-1185">Reference proteome</keyword>
<dbReference type="Ensembl" id="ENSATET00000081153.1">
    <property type="protein sequence ID" value="ENSATEP00000076309.1"/>
    <property type="gene ID" value="ENSATEG00000031689.1"/>
</dbReference>
<dbReference type="Proteomes" id="UP000265040">
    <property type="component" value="Chromosome 18"/>
</dbReference>
<evidence type="ECO:0000313" key="7">
    <source>
        <dbReference type="Proteomes" id="UP000265040"/>
    </source>
</evidence>
<dbReference type="InterPro" id="IPR036179">
    <property type="entry name" value="Ig-like_dom_sf"/>
</dbReference>
<dbReference type="SMART" id="SM00409">
    <property type="entry name" value="IG"/>
    <property type="match status" value="1"/>
</dbReference>
<evidence type="ECO:0000256" key="4">
    <source>
        <dbReference type="SAM" id="Phobius"/>
    </source>
</evidence>
<dbReference type="GO" id="GO:0005102">
    <property type="term" value="F:signaling receptor binding"/>
    <property type="evidence" value="ECO:0007669"/>
    <property type="project" value="TreeGrafter"/>
</dbReference>
<keyword evidence="4" id="KW-0812">Transmembrane</keyword>
<dbReference type="AlphaFoldDB" id="A0AAQ6IM14"/>
<organism evidence="6 7">
    <name type="scientific">Anabas testudineus</name>
    <name type="common">Climbing perch</name>
    <name type="synonym">Anthias testudineus</name>
    <dbReference type="NCBI Taxonomy" id="64144"/>
    <lineage>
        <taxon>Eukaryota</taxon>
        <taxon>Metazoa</taxon>
        <taxon>Chordata</taxon>
        <taxon>Craniata</taxon>
        <taxon>Vertebrata</taxon>
        <taxon>Euteleostomi</taxon>
        <taxon>Actinopterygii</taxon>
        <taxon>Neopterygii</taxon>
        <taxon>Teleostei</taxon>
        <taxon>Neoteleostei</taxon>
        <taxon>Acanthomorphata</taxon>
        <taxon>Anabantaria</taxon>
        <taxon>Anabantiformes</taxon>
        <taxon>Anabantoidei</taxon>
        <taxon>Anabantidae</taxon>
        <taxon>Anabas</taxon>
    </lineage>
</organism>
<comment type="subcellular location">
    <subcellularLocation>
        <location evidence="1">Membrane</location>
    </subcellularLocation>
</comment>
<proteinExistence type="predicted"/>
<reference evidence="6 7" key="1">
    <citation type="submission" date="2021-04" db="EMBL/GenBank/DDBJ databases">
        <authorList>
            <consortium name="Wellcome Sanger Institute Data Sharing"/>
        </authorList>
    </citation>
    <scope>NUCLEOTIDE SEQUENCE [LARGE SCALE GENOMIC DNA]</scope>
</reference>
<keyword evidence="2 4" id="KW-0472">Membrane</keyword>
<evidence type="ECO:0000313" key="6">
    <source>
        <dbReference type="Ensembl" id="ENSATEP00000076309.1"/>
    </source>
</evidence>
<accession>A0AAQ6IM14</accession>
<dbReference type="PANTHER" id="PTHR24100:SF151">
    <property type="entry name" value="ICOS LIGAND"/>
    <property type="match status" value="1"/>
</dbReference>
<feature type="domain" description="Ig-like" evidence="5">
    <location>
        <begin position="1"/>
        <end position="119"/>
    </location>
</feature>
<dbReference type="SUPFAM" id="SSF48726">
    <property type="entry name" value="Immunoglobulin"/>
    <property type="match status" value="1"/>
</dbReference>
<dbReference type="InterPro" id="IPR013106">
    <property type="entry name" value="Ig_V-set"/>
</dbReference>
<name>A0AAQ6IM14_ANATE</name>
<keyword evidence="4" id="KW-1133">Transmembrane helix</keyword>
<dbReference type="GeneTree" id="ENSGT00940000177043"/>
<dbReference type="InterPro" id="IPR050504">
    <property type="entry name" value="IgSF_BTN/MOG"/>
</dbReference>
<dbReference type="PROSITE" id="PS50835">
    <property type="entry name" value="IG_LIKE"/>
    <property type="match status" value="1"/>
</dbReference>
<evidence type="ECO:0000256" key="1">
    <source>
        <dbReference type="ARBA" id="ARBA00004370"/>
    </source>
</evidence>
<dbReference type="InterPro" id="IPR013783">
    <property type="entry name" value="Ig-like_fold"/>
</dbReference>
<evidence type="ECO:0000259" key="5">
    <source>
        <dbReference type="PROSITE" id="PS50835"/>
    </source>
</evidence>
<dbReference type="GO" id="GO:0001817">
    <property type="term" value="P:regulation of cytokine production"/>
    <property type="evidence" value="ECO:0007669"/>
    <property type="project" value="TreeGrafter"/>
</dbReference>
<feature type="transmembrane region" description="Helical" evidence="4">
    <location>
        <begin position="131"/>
        <end position="150"/>
    </location>
</feature>
<sequence length="171" mass="19116">MTFTSCLFKSQEITAKPGEDVTLQCQGPRDEAVLMLRWTRADLTAEDGYVFFTREKHLSHEKYQHESYRGRVKLKDPEMKDGDVSVILKNVTINDTGTYECYVGYEGSYPKVFNSINLTVEPGVCDRNSRGHVGLAVGLSVTVLVGFMFFRKLKRTGQSTNSAPADSSDVS</sequence>
<dbReference type="InterPro" id="IPR007110">
    <property type="entry name" value="Ig-like_dom"/>
</dbReference>
<evidence type="ECO:0000256" key="3">
    <source>
        <dbReference type="ARBA" id="ARBA00023319"/>
    </source>
</evidence>